<sequence>MRLSYLTLLLFISLSAFAQSKDKTKNKKPTIAILGTFHFAGSPTDAASLKVDDMKSEKRQDEILELVDLLAKFKPTKVIIERPFTSKRADSLYAQYLNGEHKLHISETQQLGFRLAKKLNHNHVYPADTKMDLPFDELMNYLNNEGKMHEFQNMMNSIMQVMGEMQNIYNSNSLNDFLIYMNSDKNDDLNKNLYLEYINKIGTSSNPIGSDVVAKWWNRNFKIIRNIDEITKPEDRVLVIFGQGHTSIFKDFYKTRKDYNYEDITKYLH</sequence>
<evidence type="ECO:0000313" key="2">
    <source>
        <dbReference type="EMBL" id="GAA4960323.1"/>
    </source>
</evidence>
<reference evidence="3" key="1">
    <citation type="journal article" date="2019" name="Int. J. Syst. Evol. Microbiol.">
        <title>The Global Catalogue of Microorganisms (GCM) 10K type strain sequencing project: providing services to taxonomists for standard genome sequencing and annotation.</title>
        <authorList>
            <consortium name="The Broad Institute Genomics Platform"/>
            <consortium name="The Broad Institute Genome Sequencing Center for Infectious Disease"/>
            <person name="Wu L."/>
            <person name="Ma J."/>
        </authorList>
    </citation>
    <scope>NUCLEOTIDE SEQUENCE [LARGE SCALE GENOMIC DNA]</scope>
    <source>
        <strain evidence="3">JCM 18287</strain>
    </source>
</reference>
<keyword evidence="3" id="KW-1185">Reference proteome</keyword>
<dbReference type="Pfam" id="PF18950">
    <property type="entry name" value="DUF5694"/>
    <property type="match status" value="1"/>
</dbReference>
<feature type="signal peptide" evidence="1">
    <location>
        <begin position="1"/>
        <end position="18"/>
    </location>
</feature>
<accession>A0ABP9H2T7</accession>
<organism evidence="2 3">
    <name type="scientific">Algibacter aquimarinus</name>
    <dbReference type="NCBI Taxonomy" id="1136748"/>
    <lineage>
        <taxon>Bacteria</taxon>
        <taxon>Pseudomonadati</taxon>
        <taxon>Bacteroidota</taxon>
        <taxon>Flavobacteriia</taxon>
        <taxon>Flavobacteriales</taxon>
        <taxon>Flavobacteriaceae</taxon>
        <taxon>Algibacter</taxon>
    </lineage>
</organism>
<gene>
    <name evidence="2" type="ORF">GCM10023315_05330</name>
</gene>
<name>A0ABP9H2T7_9FLAO</name>
<dbReference type="InterPro" id="IPR043749">
    <property type="entry name" value="DUF5694"/>
</dbReference>
<dbReference type="Proteomes" id="UP001501692">
    <property type="component" value="Unassembled WGS sequence"/>
</dbReference>
<feature type="chain" id="PRO_5046103998" description="TraB/GumN family protein" evidence="1">
    <location>
        <begin position="19"/>
        <end position="269"/>
    </location>
</feature>
<protein>
    <recommendedName>
        <fullName evidence="4">TraB/GumN family protein</fullName>
    </recommendedName>
</protein>
<dbReference type="EMBL" id="BAABJK010000003">
    <property type="protein sequence ID" value="GAA4960323.1"/>
    <property type="molecule type" value="Genomic_DNA"/>
</dbReference>
<comment type="caution">
    <text evidence="2">The sequence shown here is derived from an EMBL/GenBank/DDBJ whole genome shotgun (WGS) entry which is preliminary data.</text>
</comment>
<evidence type="ECO:0008006" key="4">
    <source>
        <dbReference type="Google" id="ProtNLM"/>
    </source>
</evidence>
<dbReference type="RefSeq" id="WP_345164254.1">
    <property type="nucleotide sequence ID" value="NZ_BAABJK010000003.1"/>
</dbReference>
<proteinExistence type="predicted"/>
<keyword evidence="1" id="KW-0732">Signal</keyword>
<evidence type="ECO:0000313" key="3">
    <source>
        <dbReference type="Proteomes" id="UP001501692"/>
    </source>
</evidence>
<evidence type="ECO:0000256" key="1">
    <source>
        <dbReference type="SAM" id="SignalP"/>
    </source>
</evidence>